<evidence type="ECO:0000256" key="1">
    <source>
        <dbReference type="SAM" id="SignalP"/>
    </source>
</evidence>
<protein>
    <submittedName>
        <fullName evidence="3">Serine hydrolase domain-containing protein</fullName>
        <ecNumber evidence="3">3.-.-.-</ecNumber>
    </submittedName>
</protein>
<dbReference type="Proteomes" id="UP001597369">
    <property type="component" value="Unassembled WGS sequence"/>
</dbReference>
<feature type="chain" id="PRO_5046636900" evidence="1">
    <location>
        <begin position="22"/>
        <end position="434"/>
    </location>
</feature>
<keyword evidence="1" id="KW-0732">Signal</keyword>
<reference evidence="4" key="1">
    <citation type="journal article" date="2019" name="Int. J. Syst. Evol. Microbiol.">
        <title>The Global Catalogue of Microorganisms (GCM) 10K type strain sequencing project: providing services to taxonomists for standard genome sequencing and annotation.</title>
        <authorList>
            <consortium name="The Broad Institute Genomics Platform"/>
            <consortium name="The Broad Institute Genome Sequencing Center for Infectious Disease"/>
            <person name="Wu L."/>
            <person name="Ma J."/>
        </authorList>
    </citation>
    <scope>NUCLEOTIDE SEQUENCE [LARGE SCALE GENOMIC DNA]</scope>
    <source>
        <strain evidence="4">JCM 16545</strain>
    </source>
</reference>
<dbReference type="SUPFAM" id="SSF56601">
    <property type="entry name" value="beta-lactamase/transpeptidase-like"/>
    <property type="match status" value="1"/>
</dbReference>
<dbReference type="RefSeq" id="WP_229958401.1">
    <property type="nucleotide sequence ID" value="NZ_JAJJWI010000003.1"/>
</dbReference>
<proteinExistence type="predicted"/>
<keyword evidence="4" id="KW-1185">Reference proteome</keyword>
<dbReference type="EMBL" id="JBHUHV010000039">
    <property type="protein sequence ID" value="MFD2067973.1"/>
    <property type="molecule type" value="Genomic_DNA"/>
</dbReference>
<dbReference type="InterPro" id="IPR050789">
    <property type="entry name" value="Diverse_Enzym_Activities"/>
</dbReference>
<evidence type="ECO:0000259" key="2">
    <source>
        <dbReference type="Pfam" id="PF00144"/>
    </source>
</evidence>
<dbReference type="EC" id="3.-.-.-" evidence="3"/>
<dbReference type="InterPro" id="IPR001466">
    <property type="entry name" value="Beta-lactam-related"/>
</dbReference>
<name>A0ABW4WZ57_9BACT</name>
<keyword evidence="3" id="KW-0378">Hydrolase</keyword>
<dbReference type="PANTHER" id="PTHR43283">
    <property type="entry name" value="BETA-LACTAMASE-RELATED"/>
    <property type="match status" value="1"/>
</dbReference>
<dbReference type="GO" id="GO:0016787">
    <property type="term" value="F:hydrolase activity"/>
    <property type="evidence" value="ECO:0007669"/>
    <property type="project" value="UniProtKB-KW"/>
</dbReference>
<feature type="signal peptide" evidence="1">
    <location>
        <begin position="1"/>
        <end position="21"/>
    </location>
</feature>
<dbReference type="PANTHER" id="PTHR43283:SF3">
    <property type="entry name" value="BETA-LACTAMASE FAMILY PROTEIN (AFU_ORTHOLOGUE AFUA_5G07500)"/>
    <property type="match status" value="1"/>
</dbReference>
<sequence length="434" mass="47878">MLYKHTLTLLLCLCFSFITLAQKTTSASTTLAEANPEKAGMSSKRLQNIDQTLQEYVNKGYVPGAVGLIARNGKIVYYKAIGYDDAEAKDKLQRDDIFRIASQTKAITSVGIMMLYEEGKLQLEDPISKYIPSFKNPQVLDKFNPKDTTYTTKPAKREITIRDLLTHTSGIGYATIGNREIVAIYAKSNIPSGIGTPMGSLGKAITALGKQPLVHQPGERFTYGLNTDVLGYLIEVISGQPLDQYFRNRIFAPLDMNDTWFYLPAEKQDRLVKLYTEGPNKQMVPMPAIGKMTPAYPKAKGTYFSGGAGLSSTIYDYAVFLQMLLNGGEYNGQRILKPATVRLMTSNQIGEVNQGDNKFGLGFSVTTKAGAAKSPVSVGTFGWGGIFGTTYWVDPKEGIVALLYTQKYPNSHGDLEDKFRELVYQAITDSESKE</sequence>
<dbReference type="InterPro" id="IPR012338">
    <property type="entry name" value="Beta-lactam/transpept-like"/>
</dbReference>
<accession>A0ABW4WZ57</accession>
<organism evidence="3 4">
    <name type="scientific">Pontibacter silvestris</name>
    <dbReference type="NCBI Taxonomy" id="2305183"/>
    <lineage>
        <taxon>Bacteria</taxon>
        <taxon>Pseudomonadati</taxon>
        <taxon>Bacteroidota</taxon>
        <taxon>Cytophagia</taxon>
        <taxon>Cytophagales</taxon>
        <taxon>Hymenobacteraceae</taxon>
        <taxon>Pontibacter</taxon>
    </lineage>
</organism>
<evidence type="ECO:0000313" key="4">
    <source>
        <dbReference type="Proteomes" id="UP001597369"/>
    </source>
</evidence>
<dbReference type="Pfam" id="PF00144">
    <property type="entry name" value="Beta-lactamase"/>
    <property type="match status" value="1"/>
</dbReference>
<dbReference type="Gene3D" id="3.40.710.10">
    <property type="entry name" value="DD-peptidase/beta-lactamase superfamily"/>
    <property type="match status" value="1"/>
</dbReference>
<evidence type="ECO:0000313" key="3">
    <source>
        <dbReference type="EMBL" id="MFD2067973.1"/>
    </source>
</evidence>
<comment type="caution">
    <text evidence="3">The sequence shown here is derived from an EMBL/GenBank/DDBJ whole genome shotgun (WGS) entry which is preliminary data.</text>
</comment>
<gene>
    <name evidence="3" type="ORF">ACFSKU_13845</name>
</gene>
<feature type="domain" description="Beta-lactamase-related" evidence="2">
    <location>
        <begin position="49"/>
        <end position="417"/>
    </location>
</feature>